<feature type="transmembrane region" description="Helical" evidence="9">
    <location>
        <begin position="170"/>
        <end position="189"/>
    </location>
</feature>
<dbReference type="GO" id="GO:0046872">
    <property type="term" value="F:metal ion binding"/>
    <property type="evidence" value="ECO:0007669"/>
    <property type="project" value="UniProtKB-KW"/>
</dbReference>
<evidence type="ECO:0000256" key="5">
    <source>
        <dbReference type="ARBA" id="ARBA00022989"/>
    </source>
</evidence>
<feature type="binding site" evidence="8">
    <location>
        <position position="77"/>
    </location>
    <ligand>
        <name>Zn(2+)</name>
        <dbReference type="ChEBI" id="CHEBI:29105"/>
        <note>catalytic</note>
    </ligand>
</feature>
<dbReference type="PANTHER" id="PTHR46187:SF3">
    <property type="entry name" value="ALKALINE CERAMIDASE 3"/>
    <property type="match status" value="1"/>
</dbReference>
<proteinExistence type="inferred from homology"/>
<feature type="transmembrane region" description="Helical" evidence="9">
    <location>
        <begin position="63"/>
        <end position="84"/>
    </location>
</feature>
<comment type="subcellular location">
    <subcellularLocation>
        <location evidence="1">Membrane</location>
        <topology evidence="1">Multi-pass membrane protein</topology>
    </subcellularLocation>
</comment>
<keyword evidence="4" id="KW-0378">Hydrolase</keyword>
<accession>A0AAD5UGS4</accession>
<feature type="binding site" evidence="8">
    <location>
        <position position="221"/>
    </location>
    <ligand>
        <name>Zn(2+)</name>
        <dbReference type="ChEBI" id="CHEBI:29105"/>
        <note>catalytic</note>
    </ligand>
</feature>
<dbReference type="AlphaFoldDB" id="A0AAD5UGS4"/>
<feature type="binding site" evidence="7">
    <location>
        <position position="31"/>
    </location>
    <ligand>
        <name>Ca(2+)</name>
        <dbReference type="ChEBI" id="CHEBI:29108"/>
    </ligand>
</feature>
<keyword evidence="6 9" id="KW-0472">Membrane</keyword>
<keyword evidence="3 9" id="KW-0812">Transmembrane</keyword>
<keyword evidence="7" id="KW-0479">Metal-binding</keyword>
<dbReference type="Proteomes" id="UP001210925">
    <property type="component" value="Unassembled WGS sequence"/>
</dbReference>
<comment type="similarity">
    <text evidence="2">Belongs to the alkaline ceramidase family.</text>
</comment>
<evidence type="ECO:0000256" key="4">
    <source>
        <dbReference type="ARBA" id="ARBA00022801"/>
    </source>
</evidence>
<dbReference type="GO" id="GO:0071602">
    <property type="term" value="P:phytosphingosine biosynthetic process"/>
    <property type="evidence" value="ECO:0007669"/>
    <property type="project" value="TreeGrafter"/>
</dbReference>
<dbReference type="PANTHER" id="PTHR46187">
    <property type="entry name" value="ALKALINE CERAMIDASE 3"/>
    <property type="match status" value="1"/>
</dbReference>
<evidence type="ECO:0000256" key="8">
    <source>
        <dbReference type="PIRSR" id="PIRSR608901-2"/>
    </source>
</evidence>
<feature type="transmembrane region" description="Helical" evidence="9">
    <location>
        <begin position="140"/>
        <end position="158"/>
    </location>
</feature>
<evidence type="ECO:0000256" key="3">
    <source>
        <dbReference type="ARBA" id="ARBA00022692"/>
    </source>
</evidence>
<gene>
    <name evidence="10" type="primary">ACER3_1</name>
    <name evidence="10" type="ORF">HK103_004246</name>
</gene>
<feature type="transmembrane region" description="Helical" evidence="9">
    <location>
        <begin position="209"/>
        <end position="229"/>
    </location>
</feature>
<feature type="binding site" evidence="7">
    <location>
        <position position="28"/>
    </location>
    <ligand>
        <name>Ca(2+)</name>
        <dbReference type="ChEBI" id="CHEBI:29108"/>
    </ligand>
</feature>
<dbReference type="GO" id="GO:0016811">
    <property type="term" value="F:hydrolase activity, acting on carbon-nitrogen (but not peptide) bonds, in linear amides"/>
    <property type="evidence" value="ECO:0007669"/>
    <property type="project" value="InterPro"/>
</dbReference>
<feature type="transmembrane region" description="Helical" evidence="9">
    <location>
        <begin position="34"/>
        <end position="51"/>
    </location>
</feature>
<feature type="transmembrane region" description="Helical" evidence="9">
    <location>
        <begin position="90"/>
        <end position="107"/>
    </location>
</feature>
<dbReference type="Pfam" id="PF05875">
    <property type="entry name" value="Ceramidase"/>
    <property type="match status" value="1"/>
</dbReference>
<evidence type="ECO:0000256" key="1">
    <source>
        <dbReference type="ARBA" id="ARBA00004141"/>
    </source>
</evidence>
<keyword evidence="11" id="KW-1185">Reference proteome</keyword>
<protein>
    <submittedName>
        <fullName evidence="10">Alkaline ceramidase 3</fullName>
    </submittedName>
</protein>
<dbReference type="GO" id="GO:0006672">
    <property type="term" value="P:ceramide metabolic process"/>
    <property type="evidence" value="ECO:0007669"/>
    <property type="project" value="InterPro"/>
</dbReference>
<comment type="caution">
    <text evidence="10">The sequence shown here is derived from an EMBL/GenBank/DDBJ whole genome shotgun (WGS) entry which is preliminary data.</text>
</comment>
<evidence type="ECO:0000256" key="7">
    <source>
        <dbReference type="PIRSR" id="PIRSR608901-1"/>
    </source>
</evidence>
<dbReference type="GO" id="GO:0005789">
    <property type="term" value="C:endoplasmic reticulum membrane"/>
    <property type="evidence" value="ECO:0007669"/>
    <property type="project" value="TreeGrafter"/>
</dbReference>
<evidence type="ECO:0000256" key="2">
    <source>
        <dbReference type="ARBA" id="ARBA00009780"/>
    </source>
</evidence>
<keyword evidence="8" id="KW-0862">Zinc</keyword>
<feature type="binding site" evidence="8">
    <location>
        <position position="217"/>
    </location>
    <ligand>
        <name>Zn(2+)</name>
        <dbReference type="ChEBI" id="CHEBI:29105"/>
        <note>catalytic</note>
    </ligand>
</feature>
<dbReference type="EMBL" id="JADGKB010000034">
    <property type="protein sequence ID" value="KAJ3257778.1"/>
    <property type="molecule type" value="Genomic_DNA"/>
</dbReference>
<evidence type="ECO:0000313" key="11">
    <source>
        <dbReference type="Proteomes" id="UP001210925"/>
    </source>
</evidence>
<sequence length="279" mass="32174">MFSIERSEYPFDPLNKQGYWGNATSTLDWCEPDYVVVFRLTLGFLALYSAIQVKLETREHSGTLALVVIGMGSWLFHMTLLYSTQLCDELPMIYGTCLCLYNVLTLYDKHSKKSIAGLVAYSVVITAVYVALRIPLIFQFSYALLALVFAIIPIRQTFALKSKHPKDVKILIRMYCFNLSMFLLAFVCWNIDNNVCDHLRAWRDTVPWYLGMFSQMHGWWHMLTGLGCYGQIVHSRYLRCLVKGIPVRLVFIGPYPTLVPKEEDLEKQGSFTMDKKPFN</sequence>
<keyword evidence="7" id="KW-0106">Calcium</keyword>
<name>A0AAD5UGS4_9FUNG</name>
<reference evidence="10" key="1">
    <citation type="submission" date="2020-05" db="EMBL/GenBank/DDBJ databases">
        <title>Phylogenomic resolution of chytrid fungi.</title>
        <authorList>
            <person name="Stajich J.E."/>
            <person name="Amses K."/>
            <person name="Simmons R."/>
            <person name="Seto K."/>
            <person name="Myers J."/>
            <person name="Bonds A."/>
            <person name="Quandt C.A."/>
            <person name="Barry K."/>
            <person name="Liu P."/>
            <person name="Grigoriev I."/>
            <person name="Longcore J.E."/>
            <person name="James T.Y."/>
        </authorList>
    </citation>
    <scope>NUCLEOTIDE SEQUENCE</scope>
    <source>
        <strain evidence="10">PLAUS21</strain>
    </source>
</reference>
<evidence type="ECO:0000313" key="10">
    <source>
        <dbReference type="EMBL" id="KAJ3257778.1"/>
    </source>
</evidence>
<evidence type="ECO:0000256" key="6">
    <source>
        <dbReference type="ARBA" id="ARBA00023136"/>
    </source>
</evidence>
<organism evidence="10 11">
    <name type="scientific">Boothiomyces macroporosus</name>
    <dbReference type="NCBI Taxonomy" id="261099"/>
    <lineage>
        <taxon>Eukaryota</taxon>
        <taxon>Fungi</taxon>
        <taxon>Fungi incertae sedis</taxon>
        <taxon>Chytridiomycota</taxon>
        <taxon>Chytridiomycota incertae sedis</taxon>
        <taxon>Chytridiomycetes</taxon>
        <taxon>Rhizophydiales</taxon>
        <taxon>Terramycetaceae</taxon>
        <taxon>Boothiomyces</taxon>
    </lineage>
</organism>
<dbReference type="InterPro" id="IPR008901">
    <property type="entry name" value="ACER"/>
</dbReference>
<feature type="transmembrane region" description="Helical" evidence="9">
    <location>
        <begin position="114"/>
        <end position="134"/>
    </location>
</feature>
<evidence type="ECO:0000256" key="9">
    <source>
        <dbReference type="SAM" id="Phobius"/>
    </source>
</evidence>
<keyword evidence="5 9" id="KW-1133">Transmembrane helix</keyword>
<comment type="cofactor">
    <cofactor evidence="8">
        <name>Zn(2+)</name>
        <dbReference type="ChEBI" id="CHEBI:29105"/>
    </cofactor>
</comment>
<feature type="binding site" evidence="7">
    <location>
        <position position="29"/>
    </location>
    <ligand>
        <name>Ca(2+)</name>
        <dbReference type="ChEBI" id="CHEBI:29108"/>
    </ligand>
</feature>